<protein>
    <submittedName>
        <fullName evidence="2">Uncharacterized protein</fullName>
    </submittedName>
</protein>
<sequence length="361" mass="40568">MTSIVQTTVFECDDVMAYVVDQKNQFIGDTPIWRGSFRMIEQEAEDTSNTNESLELTQHQSQSSSQSGLVPDIKRVPYYLMRLKMELYNETLCGKICPAGSRRDEVWAELWYNPPSEEYQCTMNGEDSVLSLGGGKFRLLVQLPGSGFHVVPRTQQQPPQQHNVHFVQVAIGLAFTRESLRIEFEDYMNQYKRRHRSYQQFYSLPLKPRTAGPNANTHHDGNSEESSPNNDNNNLTPQSPLPPKSKVPRVENKRKIYTASFCQQGDVINGNALQENLLRIAMSLGNLKGKTDNNTMTPETKILVKAIEDWNADSGADSDSATTSAGASAVTAEEEEEDEEEDYDDDGGFGDFVYPQKATQS</sequence>
<gene>
    <name evidence="2" type="ORF">KQ657_001041</name>
</gene>
<dbReference type="EMBL" id="JAHMUF010000013">
    <property type="protein sequence ID" value="KAG7193278.1"/>
    <property type="molecule type" value="Genomic_DNA"/>
</dbReference>
<feature type="compositionally biased region" description="Low complexity" evidence="1">
    <location>
        <begin position="224"/>
        <end position="234"/>
    </location>
</feature>
<keyword evidence="3" id="KW-1185">Reference proteome</keyword>
<evidence type="ECO:0000313" key="3">
    <source>
        <dbReference type="Proteomes" id="UP000790833"/>
    </source>
</evidence>
<proteinExistence type="predicted"/>
<dbReference type="AlphaFoldDB" id="A0A9P7V8J6"/>
<feature type="region of interest" description="Disordered" evidence="1">
    <location>
        <begin position="44"/>
        <end position="68"/>
    </location>
</feature>
<evidence type="ECO:0000313" key="2">
    <source>
        <dbReference type="EMBL" id="KAG7193278.1"/>
    </source>
</evidence>
<dbReference type="Proteomes" id="UP000790833">
    <property type="component" value="Unassembled WGS sequence"/>
</dbReference>
<comment type="caution">
    <text evidence="2">The sequence shown here is derived from an EMBL/GenBank/DDBJ whole genome shotgun (WGS) entry which is preliminary data.</text>
</comment>
<feature type="compositionally biased region" description="Low complexity" evidence="1">
    <location>
        <begin position="312"/>
        <end position="331"/>
    </location>
</feature>
<name>A0A9P7V8J6_9ASCO</name>
<feature type="compositionally biased region" description="Acidic residues" evidence="1">
    <location>
        <begin position="332"/>
        <end position="348"/>
    </location>
</feature>
<dbReference type="RefSeq" id="XP_043048826.1">
    <property type="nucleotide sequence ID" value="XM_043191854.1"/>
</dbReference>
<organism evidence="2 3">
    <name type="scientific">Scheffersomyces spartinae</name>
    <dbReference type="NCBI Taxonomy" id="45513"/>
    <lineage>
        <taxon>Eukaryota</taxon>
        <taxon>Fungi</taxon>
        <taxon>Dikarya</taxon>
        <taxon>Ascomycota</taxon>
        <taxon>Saccharomycotina</taxon>
        <taxon>Pichiomycetes</taxon>
        <taxon>Debaryomycetaceae</taxon>
        <taxon>Scheffersomyces</taxon>
    </lineage>
</organism>
<evidence type="ECO:0000256" key="1">
    <source>
        <dbReference type="SAM" id="MobiDB-lite"/>
    </source>
</evidence>
<reference evidence="2" key="1">
    <citation type="submission" date="2021-03" db="EMBL/GenBank/DDBJ databases">
        <authorList>
            <person name="Palmer J.M."/>
        </authorList>
    </citation>
    <scope>NUCLEOTIDE SEQUENCE</scope>
    <source>
        <strain evidence="2">ARV_011</strain>
    </source>
</reference>
<dbReference type="OrthoDB" id="4018970at2759"/>
<feature type="region of interest" description="Disordered" evidence="1">
    <location>
        <begin position="206"/>
        <end position="249"/>
    </location>
</feature>
<feature type="compositionally biased region" description="Polar residues" evidence="1">
    <location>
        <begin position="47"/>
        <end position="59"/>
    </location>
</feature>
<accession>A0A9P7V8J6</accession>
<dbReference type="GeneID" id="66114415"/>
<feature type="region of interest" description="Disordered" evidence="1">
    <location>
        <begin position="312"/>
        <end position="361"/>
    </location>
</feature>